<evidence type="ECO:0000313" key="1">
    <source>
        <dbReference type="EMBL" id="ORC89687.1"/>
    </source>
</evidence>
<dbReference type="VEuPathDB" id="TriTrypDB:TM35_000112210"/>
<dbReference type="GeneID" id="39984710"/>
<reference evidence="1 2" key="1">
    <citation type="submission" date="2017-03" db="EMBL/GenBank/DDBJ databases">
        <title>An alternative strategy for trypanosome survival in the mammalian bloodstream revealed through genome and transcriptome analysis of the ubiquitous bovine parasite Trypanosoma (Megatrypanum) theileri.</title>
        <authorList>
            <person name="Kelly S."/>
            <person name="Ivens A."/>
            <person name="Mott A."/>
            <person name="O'Neill E."/>
            <person name="Emms D."/>
            <person name="Macleod O."/>
            <person name="Voorheis P."/>
            <person name="Matthews J."/>
            <person name="Matthews K."/>
            <person name="Carrington M."/>
        </authorList>
    </citation>
    <scope>NUCLEOTIDE SEQUENCE [LARGE SCALE GENOMIC DNA]</scope>
    <source>
        <strain evidence="1">Edinburgh</strain>
    </source>
</reference>
<sequence length="146" mass="16864">MSVFGDLVVGGEKKKKDYTMATSRQHDHCMKLLSSHNLRDRYLYTEILLEQSRFSRTPPPVKCSTTTTTYTPAYKSLRTSRLSFHQISSPSSEGFTHTWHSAGKAGRSNYFSVPTSNLSRSSLMELEARREERRRIESLRRKIDNE</sequence>
<keyword evidence="2" id="KW-1185">Reference proteome</keyword>
<dbReference type="OrthoDB" id="252889at2759"/>
<organism evidence="1 2">
    <name type="scientific">Trypanosoma theileri</name>
    <dbReference type="NCBI Taxonomy" id="67003"/>
    <lineage>
        <taxon>Eukaryota</taxon>
        <taxon>Discoba</taxon>
        <taxon>Euglenozoa</taxon>
        <taxon>Kinetoplastea</taxon>
        <taxon>Metakinetoplastina</taxon>
        <taxon>Trypanosomatida</taxon>
        <taxon>Trypanosomatidae</taxon>
        <taxon>Trypanosoma</taxon>
    </lineage>
</organism>
<dbReference type="EMBL" id="NBCO01000011">
    <property type="protein sequence ID" value="ORC89687.1"/>
    <property type="molecule type" value="Genomic_DNA"/>
</dbReference>
<comment type="caution">
    <text evidence="1">The sequence shown here is derived from an EMBL/GenBank/DDBJ whole genome shotgun (WGS) entry which is preliminary data.</text>
</comment>
<dbReference type="AlphaFoldDB" id="A0A1X0NYD5"/>
<name>A0A1X0NYD5_9TRYP</name>
<dbReference type="RefSeq" id="XP_028883753.1">
    <property type="nucleotide sequence ID" value="XM_029024930.1"/>
</dbReference>
<evidence type="ECO:0000313" key="2">
    <source>
        <dbReference type="Proteomes" id="UP000192257"/>
    </source>
</evidence>
<gene>
    <name evidence="1" type="ORF">TM35_000112210</name>
</gene>
<accession>A0A1X0NYD5</accession>
<protein>
    <submittedName>
        <fullName evidence="1">Uncharacterized protein</fullName>
    </submittedName>
</protein>
<proteinExistence type="predicted"/>
<dbReference type="Proteomes" id="UP000192257">
    <property type="component" value="Unassembled WGS sequence"/>
</dbReference>